<evidence type="ECO:0000256" key="1">
    <source>
        <dbReference type="SAM" id="Phobius"/>
    </source>
</evidence>
<protein>
    <recommendedName>
        <fullName evidence="4">DUF2812 domain-containing protein</fullName>
    </recommendedName>
</protein>
<keyword evidence="3" id="KW-1185">Reference proteome</keyword>
<dbReference type="STRING" id="766136.BHF68_06265"/>
<evidence type="ECO:0000313" key="3">
    <source>
        <dbReference type="Proteomes" id="UP000094296"/>
    </source>
</evidence>
<gene>
    <name evidence="2" type="ORF">BHF68_06265</name>
</gene>
<accession>A0A1E5G191</accession>
<dbReference type="AlphaFoldDB" id="A0A1E5G191"/>
<dbReference type="Proteomes" id="UP000094296">
    <property type="component" value="Unassembled WGS sequence"/>
</dbReference>
<dbReference type="OrthoDB" id="8757095at2"/>
<evidence type="ECO:0000313" key="2">
    <source>
        <dbReference type="EMBL" id="OEF96678.1"/>
    </source>
</evidence>
<comment type="caution">
    <text evidence="2">The sequence shown here is derived from an EMBL/GenBank/DDBJ whole genome shotgun (WGS) entry which is preliminary data.</text>
</comment>
<dbReference type="Pfam" id="PF11193">
    <property type="entry name" value="DUF2812"/>
    <property type="match status" value="1"/>
</dbReference>
<organism evidence="2 3">
    <name type="scientific">Desulfuribacillus alkaliarsenatis</name>
    <dbReference type="NCBI Taxonomy" id="766136"/>
    <lineage>
        <taxon>Bacteria</taxon>
        <taxon>Bacillati</taxon>
        <taxon>Bacillota</taxon>
        <taxon>Desulfuribacillia</taxon>
        <taxon>Desulfuribacillales</taxon>
        <taxon>Desulfuribacillaceae</taxon>
        <taxon>Desulfuribacillus</taxon>
    </lineage>
</organism>
<keyword evidence="1" id="KW-0812">Transmembrane</keyword>
<sequence length="181" mass="21029">MKKVVRKLFVNFEKEEKWINEMAAKGLHLVDYSLARYVFEKGKPGEYIYRLELLDHLPSSAEGQVYIESMEEYGVECVATYYSWAFFRKRATEGSFDIYTDYDSRIKHYKSVITLIGIVAVVNLIIAFMNTNLGLNAENESGKISLYLSLINWFVVIVLTPVLISFMISMFKLKKAKKLYE</sequence>
<name>A0A1E5G191_9FIRM</name>
<dbReference type="InterPro" id="IPR021359">
    <property type="entry name" value="DUF2812"/>
</dbReference>
<evidence type="ECO:0008006" key="4">
    <source>
        <dbReference type="Google" id="ProtNLM"/>
    </source>
</evidence>
<proteinExistence type="predicted"/>
<keyword evidence="1" id="KW-0472">Membrane</keyword>
<dbReference type="EMBL" id="MIJE01000030">
    <property type="protein sequence ID" value="OEF96678.1"/>
    <property type="molecule type" value="Genomic_DNA"/>
</dbReference>
<feature type="transmembrane region" description="Helical" evidence="1">
    <location>
        <begin position="112"/>
        <end position="130"/>
    </location>
</feature>
<keyword evidence="1" id="KW-1133">Transmembrane helix</keyword>
<dbReference type="RefSeq" id="WP_069643261.1">
    <property type="nucleotide sequence ID" value="NZ_MIJE01000030.1"/>
</dbReference>
<feature type="transmembrane region" description="Helical" evidence="1">
    <location>
        <begin position="150"/>
        <end position="171"/>
    </location>
</feature>
<reference evidence="2 3" key="1">
    <citation type="submission" date="2016-09" db="EMBL/GenBank/DDBJ databases">
        <title>Draft genome sequence for the type strain of Desulfuribacillus alkaliarsenatis AHT28, an obligately anaerobic, sulfidogenic bacterium isolated from Russian soda lake sediments.</title>
        <authorList>
            <person name="Abin C.A."/>
            <person name="Hollibaugh J.T."/>
        </authorList>
    </citation>
    <scope>NUCLEOTIDE SEQUENCE [LARGE SCALE GENOMIC DNA]</scope>
    <source>
        <strain evidence="2 3">AHT28</strain>
    </source>
</reference>